<proteinExistence type="predicted"/>
<reference evidence="2" key="1">
    <citation type="journal article" date="2018" name="Genome Announc.">
        <title>Ignatzschineria cameli sp. nov., isolated from necrotic foot tissue of dromedaries (Camelus dromedarius) and associated maggots (Wohlfahrtia species) in Dubai.</title>
        <authorList>
            <person name="Tsang C.C."/>
            <person name="Tang J.Y."/>
            <person name="Fong J.Y."/>
            <person name="Kinne J."/>
            <person name="Lee H.H."/>
            <person name="Joseph M."/>
            <person name="Jose S."/>
            <person name="Schuster R.K."/>
            <person name="Tang Y."/>
            <person name="Sivakumar S."/>
            <person name="Chen J.H."/>
            <person name="Teng J.L."/>
            <person name="Lau S.K."/>
            <person name="Wernery U."/>
            <person name="Woo P.C."/>
        </authorList>
    </citation>
    <scope>NUCLEOTIDE SEQUENCE</scope>
    <source>
        <strain evidence="2">UAE-HKU57</strain>
        <strain evidence="3">UAE-HKU58</strain>
    </source>
</reference>
<gene>
    <name evidence="2" type="ORF">DC077_09430</name>
    <name evidence="3" type="ORF">DC078_08650</name>
</gene>
<dbReference type="InterPro" id="IPR050583">
    <property type="entry name" value="Mycobacterial_A85_antigen"/>
</dbReference>
<dbReference type="AlphaFoldDB" id="A0A2U2AKV2"/>
<dbReference type="RefSeq" id="WP_109202142.1">
    <property type="nucleotide sequence ID" value="NZ_QEWS01000010.1"/>
</dbReference>
<evidence type="ECO:0000313" key="4">
    <source>
        <dbReference type="Proteomes" id="UP000245059"/>
    </source>
</evidence>
<evidence type="ECO:0000313" key="5">
    <source>
        <dbReference type="Proteomes" id="UP000245217"/>
    </source>
</evidence>
<dbReference type="EMBL" id="QEWW01000009">
    <property type="protein sequence ID" value="PWD83717.1"/>
    <property type="molecule type" value="Genomic_DNA"/>
</dbReference>
<evidence type="ECO:0000256" key="1">
    <source>
        <dbReference type="SAM" id="SignalP"/>
    </source>
</evidence>
<dbReference type="PANTHER" id="PTHR48098">
    <property type="entry name" value="ENTEROCHELIN ESTERASE-RELATED"/>
    <property type="match status" value="1"/>
</dbReference>
<feature type="signal peptide" evidence="1">
    <location>
        <begin position="1"/>
        <end position="21"/>
    </location>
</feature>
<protein>
    <submittedName>
        <fullName evidence="2">Esterase</fullName>
    </submittedName>
</protein>
<reference evidence="4 5" key="2">
    <citation type="submission" date="2018-05" db="EMBL/GenBank/DDBJ databases">
        <title>Ignatzschineria dubaiensis sp. nov., isolated from necrotic foot tissues of dromedaries (Camelus dromedarius) and associated maggots in Dubai, United Arab Emirates.</title>
        <authorList>
            <person name="Tsang C.C."/>
            <person name="Tang J.Y.M."/>
            <person name="Fong J.Y.H."/>
            <person name="Kinne J."/>
            <person name="Lee H.H."/>
            <person name="Joseph M."/>
            <person name="Jose S."/>
            <person name="Schuster R.K."/>
            <person name="Tang Y."/>
            <person name="Sivakumar S."/>
            <person name="Chen J.H.K."/>
            <person name="Teng J.L.L."/>
            <person name="Lau S.K.P."/>
            <person name="Wernery U."/>
            <person name="Woo P.C.Y."/>
        </authorList>
    </citation>
    <scope>NUCLEOTIDE SEQUENCE [LARGE SCALE GENOMIC DNA]</scope>
    <source>
        <strain evidence="4">UAE-HKU57</strain>
        <strain evidence="5">UAE-HKU58</strain>
    </source>
</reference>
<evidence type="ECO:0000313" key="2">
    <source>
        <dbReference type="EMBL" id="PWD83717.1"/>
    </source>
</evidence>
<name>A0A2U2AKV2_9GAMM</name>
<accession>A0A2U2AKV2</accession>
<dbReference type="EMBL" id="QEWV01000009">
    <property type="protein sequence ID" value="PWD90602.1"/>
    <property type="molecule type" value="Genomic_DNA"/>
</dbReference>
<dbReference type="InterPro" id="IPR000801">
    <property type="entry name" value="Esterase-like"/>
</dbReference>
<dbReference type="OrthoDB" id="9803578at2"/>
<dbReference type="PANTHER" id="PTHR48098:SF1">
    <property type="entry name" value="DIACYLGLYCEROL ACYLTRANSFERASE_MYCOLYLTRANSFERASE AG85A"/>
    <property type="match status" value="1"/>
</dbReference>
<keyword evidence="5" id="KW-1185">Reference proteome</keyword>
<evidence type="ECO:0000313" key="3">
    <source>
        <dbReference type="EMBL" id="PWD90602.1"/>
    </source>
</evidence>
<sequence>MKKLLTVTVGMLLCSTTLSYAESEVVEASYNSALLDRDVTMQVYLPDGYDATQSDKYPVIYMLHGASGSNTDWLVKGGIKVTADQLMKRGELRDSVIVMPTFGPSTWYTDGNAEKAETAFVEEFIPYIEKTFNVREDRAGRSVGGLSMGGYGALNLSLSHPELFCAAGVLSPAIYDPLPPETSTARQTAQFVKDNQFDEKAWGDSLYTARLNNYYQKDLVVPIWIESGDHDSLGIVLAAAKLYWTLHNYQPEDVEYRVIDGDHDWMVFRDSSIRALPYMSQKCEALK</sequence>
<dbReference type="InterPro" id="IPR029058">
    <property type="entry name" value="AB_hydrolase_fold"/>
</dbReference>
<feature type="chain" id="PRO_5015426653" evidence="1">
    <location>
        <begin position="22"/>
        <end position="287"/>
    </location>
</feature>
<dbReference type="SUPFAM" id="SSF53474">
    <property type="entry name" value="alpha/beta-Hydrolases"/>
    <property type="match status" value="1"/>
</dbReference>
<dbReference type="Pfam" id="PF00756">
    <property type="entry name" value="Esterase"/>
    <property type="match status" value="1"/>
</dbReference>
<dbReference type="Proteomes" id="UP000245217">
    <property type="component" value="Unassembled WGS sequence"/>
</dbReference>
<dbReference type="GO" id="GO:0016747">
    <property type="term" value="F:acyltransferase activity, transferring groups other than amino-acyl groups"/>
    <property type="evidence" value="ECO:0007669"/>
    <property type="project" value="TreeGrafter"/>
</dbReference>
<dbReference type="Proteomes" id="UP000245059">
    <property type="component" value="Unassembled WGS sequence"/>
</dbReference>
<organism evidence="2 4">
    <name type="scientific">Ignatzschineria cameli</name>
    <dbReference type="NCBI Taxonomy" id="2182793"/>
    <lineage>
        <taxon>Bacteria</taxon>
        <taxon>Pseudomonadati</taxon>
        <taxon>Pseudomonadota</taxon>
        <taxon>Gammaproteobacteria</taxon>
        <taxon>Cardiobacteriales</taxon>
        <taxon>Ignatzschineriaceae</taxon>
        <taxon>Ignatzschineria</taxon>
    </lineage>
</organism>
<keyword evidence="1" id="KW-0732">Signal</keyword>
<dbReference type="Gene3D" id="3.40.50.1820">
    <property type="entry name" value="alpha/beta hydrolase"/>
    <property type="match status" value="1"/>
</dbReference>
<comment type="caution">
    <text evidence="2">The sequence shown here is derived from an EMBL/GenBank/DDBJ whole genome shotgun (WGS) entry which is preliminary data.</text>
</comment>